<keyword evidence="2" id="KW-0229">DNA integration</keyword>
<dbReference type="SUPFAM" id="SSF56349">
    <property type="entry name" value="DNA breaking-rejoining enzymes"/>
    <property type="match status" value="1"/>
</dbReference>
<evidence type="ECO:0000256" key="1">
    <source>
        <dbReference type="ARBA" id="ARBA00008857"/>
    </source>
</evidence>
<evidence type="ECO:0000313" key="5">
    <source>
        <dbReference type="EMBL" id="TDK28605.1"/>
    </source>
</evidence>
<dbReference type="Gene3D" id="1.10.443.10">
    <property type="entry name" value="Intergrase catalytic core"/>
    <property type="match status" value="1"/>
</dbReference>
<reference evidence="5 6" key="1">
    <citation type="submission" date="2019-03" db="EMBL/GenBank/DDBJ databases">
        <title>Luteimonas zhaokaii sp.nov., isolated from the rectal contents of Plateau pika in Yushu, Qinghai Province, China.</title>
        <authorList>
            <person name="Zhang G."/>
        </authorList>
    </citation>
    <scope>NUCLEOTIDE SEQUENCE [LARGE SCALE GENOMIC DNA]</scope>
    <source>
        <strain evidence="5 6">B9</strain>
    </source>
</reference>
<comment type="caution">
    <text evidence="5">The sequence shown here is derived from an EMBL/GenBank/DDBJ whole genome shotgun (WGS) entry which is preliminary data.</text>
</comment>
<comment type="similarity">
    <text evidence="1">Belongs to the 'phage' integrase family.</text>
</comment>
<dbReference type="RefSeq" id="WP_133320425.1">
    <property type="nucleotide sequence ID" value="NZ_SMTF01000001.1"/>
</dbReference>
<protein>
    <submittedName>
        <fullName evidence="5">Integrase</fullName>
    </submittedName>
</protein>
<dbReference type="InterPro" id="IPR013762">
    <property type="entry name" value="Integrase-like_cat_sf"/>
</dbReference>
<gene>
    <name evidence="5" type="ORF">E2F46_01615</name>
</gene>
<dbReference type="AlphaFoldDB" id="A0A4V3AN72"/>
<dbReference type="PANTHER" id="PTHR30629:SF2">
    <property type="entry name" value="PROPHAGE INTEGRASE INTS-RELATED"/>
    <property type="match status" value="1"/>
</dbReference>
<evidence type="ECO:0000256" key="2">
    <source>
        <dbReference type="ARBA" id="ARBA00022908"/>
    </source>
</evidence>
<dbReference type="GO" id="GO:0015074">
    <property type="term" value="P:DNA integration"/>
    <property type="evidence" value="ECO:0007669"/>
    <property type="project" value="UniProtKB-KW"/>
</dbReference>
<dbReference type="Gene3D" id="3.30.160.390">
    <property type="entry name" value="Integrase, DNA-binding domain"/>
    <property type="match status" value="1"/>
</dbReference>
<dbReference type="PANTHER" id="PTHR30629">
    <property type="entry name" value="PROPHAGE INTEGRASE"/>
    <property type="match status" value="1"/>
</dbReference>
<evidence type="ECO:0000313" key="6">
    <source>
        <dbReference type="Proteomes" id="UP000294796"/>
    </source>
</evidence>
<dbReference type="InterPro" id="IPR050808">
    <property type="entry name" value="Phage_Integrase"/>
</dbReference>
<evidence type="ECO:0000256" key="3">
    <source>
        <dbReference type="ARBA" id="ARBA00023172"/>
    </source>
</evidence>
<evidence type="ECO:0000259" key="4">
    <source>
        <dbReference type="PROSITE" id="PS51898"/>
    </source>
</evidence>
<dbReference type="Proteomes" id="UP000294796">
    <property type="component" value="Unassembled WGS sequence"/>
</dbReference>
<dbReference type="OrthoDB" id="9795573at2"/>
<dbReference type="InterPro" id="IPR011010">
    <property type="entry name" value="DNA_brk_join_enz"/>
</dbReference>
<dbReference type="PROSITE" id="PS51898">
    <property type="entry name" value="TYR_RECOMBINASE"/>
    <property type="match status" value="1"/>
</dbReference>
<name>A0A4V3AN72_9GAMM</name>
<organism evidence="5 6">
    <name type="scientific">Luteimonas aestuarii</name>
    <dbReference type="NCBI Taxonomy" id="453837"/>
    <lineage>
        <taxon>Bacteria</taxon>
        <taxon>Pseudomonadati</taxon>
        <taxon>Pseudomonadota</taxon>
        <taxon>Gammaproteobacteria</taxon>
        <taxon>Lysobacterales</taxon>
        <taxon>Lysobacteraceae</taxon>
        <taxon>Luteimonas</taxon>
    </lineage>
</organism>
<feature type="domain" description="Tyr recombinase" evidence="4">
    <location>
        <begin position="321"/>
        <end position="589"/>
    </location>
</feature>
<dbReference type="GO" id="GO:0006310">
    <property type="term" value="P:DNA recombination"/>
    <property type="evidence" value="ECO:0007669"/>
    <property type="project" value="UniProtKB-KW"/>
</dbReference>
<sequence length="637" mass="70932">MANGVATKAGARRAGFKFSLTHAQVMQLSTSVVPEVVGGGRIKLVPRPKADLGKPYRIVDASQGAPVGFGFYVGKTKVTYEMVRRGPNGVRRFALGNVTDMGLAEAHEKAREQVAILLSTGENPKAHQAKAREAAQNIERLANITVRECMAAYLADMEERLARGQVKANSVGAYRDSMARLARPEVGMADRIVKDLREADIKGAYVAMRKSAMVRSNRIPTHLRAVLAEYEDWAELDTAKLELLGITGKYIQRVKAAGVAAAEHTFTDAYRGVKHVVLKEVELASIEGRAPLLSFNPFSIIFSKKLVRSARELRRHYERAEVRNPLNDDTLPKVLKAIVARRDEQGGHNAGASDYLLLTLLWGTRRSEAVQLRWFDRCSKGELSQREVSWVWLGAADAVNPYTGRTGPQVFMSDTKSGESRFLPVSYFAERILRRRFETRLDDTAAKKELTAARQLLESARKSGASKAVIAGLQEAVEKAEHEVQRSKYVFPARSNRSKTGHYSDSKSILANVRRDAGLADLRDEVDQGLTPHDLRRTLGRYASLHLGDSRVVSQMLHHHVSQPGDNGMAEVSKLYTDQEWKRLREAFSEVEELMIASSPRVWNRLKGVDKPRLDESKDEPVTIFAPRNQITALDDD</sequence>
<accession>A0A4V3AN72</accession>
<proteinExistence type="inferred from homology"/>
<dbReference type="InterPro" id="IPR038488">
    <property type="entry name" value="Integrase_DNA-bd_sf"/>
</dbReference>
<dbReference type="EMBL" id="SMTF01000001">
    <property type="protein sequence ID" value="TDK28605.1"/>
    <property type="molecule type" value="Genomic_DNA"/>
</dbReference>
<keyword evidence="6" id="KW-1185">Reference proteome</keyword>
<dbReference type="InterPro" id="IPR002104">
    <property type="entry name" value="Integrase_catalytic"/>
</dbReference>
<dbReference type="GO" id="GO:0003677">
    <property type="term" value="F:DNA binding"/>
    <property type="evidence" value="ECO:0007669"/>
    <property type="project" value="InterPro"/>
</dbReference>
<keyword evidence="3" id="KW-0233">DNA recombination</keyword>